<dbReference type="InterPro" id="IPR026581">
    <property type="entry name" value="TCP10L/CENPJ"/>
</dbReference>
<evidence type="ECO:0000313" key="3">
    <source>
        <dbReference type="EMBL" id="EAY16530.1"/>
    </source>
</evidence>
<dbReference type="PANTHER" id="PTHR10331">
    <property type="entry name" value="T COMPLEX PROTEIN 10"/>
    <property type="match status" value="1"/>
</dbReference>
<protein>
    <recommendedName>
        <fullName evidence="5">Centromere protein J C-terminal domain-containing protein</fullName>
    </recommendedName>
</protein>
<dbReference type="InParanoid" id="A2DSY1"/>
<keyword evidence="4" id="KW-1185">Reference proteome</keyword>
<evidence type="ECO:0000256" key="2">
    <source>
        <dbReference type="SAM" id="MobiDB-lite"/>
    </source>
</evidence>
<feature type="region of interest" description="Disordered" evidence="2">
    <location>
        <begin position="153"/>
        <end position="174"/>
    </location>
</feature>
<sequence>MSDEELDSFVRLEKELAKEVSLTDSSNSDDSASSDFENPQEFKQEYAEILKSIDQKTRLLEKAASKIARDNKNLKIQREELAKEKVLFESEKLLTNVDIDEQFGKLSNKYNSLQEKYTSLQKKFSTEKQEWESERKELLKKIEEQNSIIQSLKEQQLSPIKKQNSPKRNSPQKIPSVVEIQLDESDDVIEEVHPVVSTEVPANNSKSNHSIIVDQDSFDSLPEPTGGIIINMSPASTPKKSQFTLNHDDYPLNFQPRPINIIKKVVRKDKKKAIQFDDGTNGILFTNNSLKIVKNDCIFIYYPNGDISQQFPDGTIGYKYKDKNTIELNLADGSVFYEFPNGQKEKHLPNGDKYIQFPGCPCKLVKPNGESIIM</sequence>
<dbReference type="AlphaFoldDB" id="A2DSY1"/>
<dbReference type="OrthoDB" id="10252174at2759"/>
<dbReference type="RefSeq" id="XP_001328753.1">
    <property type="nucleotide sequence ID" value="XM_001328718.1"/>
</dbReference>
<organism evidence="3 4">
    <name type="scientific">Trichomonas vaginalis (strain ATCC PRA-98 / G3)</name>
    <dbReference type="NCBI Taxonomy" id="412133"/>
    <lineage>
        <taxon>Eukaryota</taxon>
        <taxon>Metamonada</taxon>
        <taxon>Parabasalia</taxon>
        <taxon>Trichomonadida</taxon>
        <taxon>Trichomonadidae</taxon>
        <taxon>Trichomonas</taxon>
    </lineage>
</organism>
<dbReference type="Gene3D" id="2.60.450.20">
    <property type="match status" value="1"/>
</dbReference>
<dbReference type="SMR" id="A2DSY1"/>
<dbReference type="VEuPathDB" id="TrichDB:TVAGG3_1041470"/>
<dbReference type="STRING" id="5722.A2DSY1"/>
<reference evidence="3" key="2">
    <citation type="journal article" date="2007" name="Science">
        <title>Draft genome sequence of the sexually transmitted pathogen Trichomonas vaginalis.</title>
        <authorList>
            <person name="Carlton J.M."/>
            <person name="Hirt R.P."/>
            <person name="Silva J.C."/>
            <person name="Delcher A.L."/>
            <person name="Schatz M."/>
            <person name="Zhao Q."/>
            <person name="Wortman J.R."/>
            <person name="Bidwell S.L."/>
            <person name="Alsmark U.C.M."/>
            <person name="Besteiro S."/>
            <person name="Sicheritz-Ponten T."/>
            <person name="Noel C.J."/>
            <person name="Dacks J.B."/>
            <person name="Foster P.G."/>
            <person name="Simillion C."/>
            <person name="Van de Peer Y."/>
            <person name="Miranda-Saavedra D."/>
            <person name="Barton G.J."/>
            <person name="Westrop G.D."/>
            <person name="Mueller S."/>
            <person name="Dessi D."/>
            <person name="Fiori P.L."/>
            <person name="Ren Q."/>
            <person name="Paulsen I."/>
            <person name="Zhang H."/>
            <person name="Bastida-Corcuera F.D."/>
            <person name="Simoes-Barbosa A."/>
            <person name="Brown M.T."/>
            <person name="Hayes R.D."/>
            <person name="Mukherjee M."/>
            <person name="Okumura C.Y."/>
            <person name="Schneider R."/>
            <person name="Smith A.J."/>
            <person name="Vanacova S."/>
            <person name="Villalvazo M."/>
            <person name="Haas B.J."/>
            <person name="Pertea M."/>
            <person name="Feldblyum T.V."/>
            <person name="Utterback T.R."/>
            <person name="Shu C.L."/>
            <person name="Osoegawa K."/>
            <person name="de Jong P.J."/>
            <person name="Hrdy I."/>
            <person name="Horvathova L."/>
            <person name="Zubacova Z."/>
            <person name="Dolezal P."/>
            <person name="Malik S.B."/>
            <person name="Logsdon J.M. Jr."/>
            <person name="Henze K."/>
            <person name="Gupta A."/>
            <person name="Wang C.C."/>
            <person name="Dunne R.L."/>
            <person name="Upcroft J.A."/>
            <person name="Upcroft P."/>
            <person name="White O."/>
            <person name="Salzberg S.L."/>
            <person name="Tang P."/>
            <person name="Chiu C.-H."/>
            <person name="Lee Y.-S."/>
            <person name="Embley T.M."/>
            <person name="Coombs G.H."/>
            <person name="Mottram J.C."/>
            <person name="Tachezy J."/>
            <person name="Fraser-Liggett C.M."/>
            <person name="Johnson P.J."/>
        </authorList>
    </citation>
    <scope>NUCLEOTIDE SEQUENCE [LARGE SCALE GENOMIC DNA]</scope>
    <source>
        <strain evidence="3">G3</strain>
    </source>
</reference>
<evidence type="ECO:0000256" key="1">
    <source>
        <dbReference type="ARBA" id="ARBA00005627"/>
    </source>
</evidence>
<evidence type="ECO:0000313" key="4">
    <source>
        <dbReference type="Proteomes" id="UP000001542"/>
    </source>
</evidence>
<feature type="region of interest" description="Disordered" evidence="2">
    <location>
        <begin position="20"/>
        <end position="40"/>
    </location>
</feature>
<dbReference type="InterPro" id="IPR047002">
    <property type="entry name" value="Tcp10_C_sf"/>
</dbReference>
<proteinExistence type="inferred from homology"/>
<name>A2DSY1_TRIV3</name>
<comment type="similarity">
    <text evidence="1">Belongs to the TCP10 family.</text>
</comment>
<dbReference type="PANTHER" id="PTHR10331:SF6">
    <property type="entry name" value="SPINDLE ASSEMBLY ABNORMAL 4"/>
    <property type="match status" value="1"/>
</dbReference>
<accession>A2DSY1</accession>
<dbReference type="OMA" id="PAWRKEN"/>
<dbReference type="KEGG" id="tva:4774540"/>
<reference evidence="3" key="1">
    <citation type="submission" date="2006-10" db="EMBL/GenBank/DDBJ databases">
        <authorList>
            <person name="Amadeo P."/>
            <person name="Zhao Q."/>
            <person name="Wortman J."/>
            <person name="Fraser-Liggett C."/>
            <person name="Carlton J."/>
        </authorList>
    </citation>
    <scope>NUCLEOTIDE SEQUENCE</scope>
    <source>
        <strain evidence="3">G3</strain>
    </source>
</reference>
<dbReference type="EMBL" id="DS113241">
    <property type="protein sequence ID" value="EAY16530.1"/>
    <property type="molecule type" value="Genomic_DNA"/>
</dbReference>
<feature type="compositionally biased region" description="Low complexity" evidence="2">
    <location>
        <begin position="22"/>
        <end position="35"/>
    </location>
</feature>
<dbReference type="VEuPathDB" id="TrichDB:TVAG_348400"/>
<evidence type="ECO:0008006" key="5">
    <source>
        <dbReference type="Google" id="ProtNLM"/>
    </source>
</evidence>
<feature type="compositionally biased region" description="Polar residues" evidence="2">
    <location>
        <begin position="153"/>
        <end position="173"/>
    </location>
</feature>
<gene>
    <name evidence="3" type="ORF">TVAG_348400</name>
</gene>
<dbReference type="Proteomes" id="UP000001542">
    <property type="component" value="Unassembled WGS sequence"/>
</dbReference>